<dbReference type="NCBIfam" id="TIGR00492">
    <property type="entry name" value="alr"/>
    <property type="match status" value="1"/>
</dbReference>
<evidence type="ECO:0000256" key="4">
    <source>
        <dbReference type="HAMAP-Rule" id="MF_01201"/>
    </source>
</evidence>
<keyword evidence="2 4" id="KW-0663">Pyridoxal phosphate</keyword>
<comment type="cofactor">
    <cofactor evidence="1 4 5">
        <name>pyridoxal 5'-phosphate</name>
        <dbReference type="ChEBI" id="CHEBI:597326"/>
    </cofactor>
</comment>
<evidence type="ECO:0000313" key="9">
    <source>
        <dbReference type="Proteomes" id="UP000218627"/>
    </source>
</evidence>
<dbReference type="InterPro" id="IPR011079">
    <property type="entry name" value="Ala_racemase_C"/>
</dbReference>
<feature type="binding site" evidence="4 6">
    <location>
        <position position="283"/>
    </location>
    <ligand>
        <name>substrate</name>
    </ligand>
</feature>
<dbReference type="RefSeq" id="WP_096601475.1">
    <property type="nucleotide sequence ID" value="NZ_OBEN01000003.1"/>
</dbReference>
<dbReference type="UniPathway" id="UPA00042">
    <property type="reaction ID" value="UER00497"/>
</dbReference>
<dbReference type="PANTHER" id="PTHR30511:SF0">
    <property type="entry name" value="ALANINE RACEMASE, CATABOLIC-RELATED"/>
    <property type="match status" value="1"/>
</dbReference>
<dbReference type="AlphaFoldDB" id="A0A285NXJ3"/>
<dbReference type="InterPro" id="IPR001608">
    <property type="entry name" value="Ala_racemase_N"/>
</dbReference>
<keyword evidence="3 4" id="KW-0413">Isomerase</keyword>
<name>A0A285NXJ3_9AQUI</name>
<dbReference type="GO" id="GO:0030632">
    <property type="term" value="P:D-alanine biosynthetic process"/>
    <property type="evidence" value="ECO:0007669"/>
    <property type="project" value="UniProtKB-UniRule"/>
</dbReference>
<feature type="domain" description="Alanine racemase C-terminal" evidence="7">
    <location>
        <begin position="214"/>
        <end position="337"/>
    </location>
</feature>
<dbReference type="PRINTS" id="PR00992">
    <property type="entry name" value="ALARACEMASE"/>
</dbReference>
<dbReference type="Gene3D" id="3.20.20.10">
    <property type="entry name" value="Alanine racemase"/>
    <property type="match status" value="1"/>
</dbReference>
<reference evidence="9" key="1">
    <citation type="submission" date="2017-09" db="EMBL/GenBank/DDBJ databases">
        <authorList>
            <person name="Varghese N."/>
            <person name="Submissions S."/>
        </authorList>
    </citation>
    <scope>NUCLEOTIDE SEQUENCE [LARGE SCALE GENOMIC DNA]</scope>
    <source>
        <strain evidence="9">DSM 2913</strain>
    </source>
</reference>
<comment type="similarity">
    <text evidence="4">Belongs to the alanine racemase family.</text>
</comment>
<dbReference type="SUPFAM" id="SSF51419">
    <property type="entry name" value="PLP-binding barrel"/>
    <property type="match status" value="1"/>
</dbReference>
<evidence type="ECO:0000313" key="8">
    <source>
        <dbReference type="EMBL" id="SNZ13643.1"/>
    </source>
</evidence>
<dbReference type="Pfam" id="PF01168">
    <property type="entry name" value="Ala_racemase_N"/>
    <property type="match status" value="1"/>
</dbReference>
<evidence type="ECO:0000256" key="6">
    <source>
        <dbReference type="PIRSR" id="PIRSR600821-52"/>
    </source>
</evidence>
<dbReference type="GO" id="GO:0008784">
    <property type="term" value="F:alanine racemase activity"/>
    <property type="evidence" value="ECO:0007669"/>
    <property type="project" value="UniProtKB-UniRule"/>
</dbReference>
<dbReference type="CDD" id="cd00430">
    <property type="entry name" value="PLPDE_III_AR"/>
    <property type="match status" value="1"/>
</dbReference>
<proteinExistence type="inferred from homology"/>
<accession>A0A285NXJ3</accession>
<feature type="modified residue" description="N6-(pyridoxal phosphate)lysine" evidence="4 5">
    <location>
        <position position="33"/>
    </location>
</feature>
<dbReference type="OrthoDB" id="9813814at2"/>
<gene>
    <name evidence="8" type="ORF">SAMN06265353_0829</name>
</gene>
<evidence type="ECO:0000259" key="7">
    <source>
        <dbReference type="SMART" id="SM01005"/>
    </source>
</evidence>
<feature type="active site" description="Proton acceptor; specific for L-alanine" evidence="4">
    <location>
        <position position="235"/>
    </location>
</feature>
<feature type="binding site" evidence="4 6">
    <location>
        <position position="126"/>
    </location>
    <ligand>
        <name>substrate</name>
    </ligand>
</feature>
<comment type="catalytic activity">
    <reaction evidence="4">
        <text>L-alanine = D-alanine</text>
        <dbReference type="Rhea" id="RHEA:20249"/>
        <dbReference type="ChEBI" id="CHEBI:57416"/>
        <dbReference type="ChEBI" id="CHEBI:57972"/>
        <dbReference type="EC" id="5.1.1.1"/>
    </reaction>
</comment>
<comment type="function">
    <text evidence="4">Catalyzes the interconversion of L-alanine and D-alanine. May also act on other amino acids.</text>
</comment>
<comment type="pathway">
    <text evidence="4">Amino-acid biosynthesis; D-alanine biosynthesis; D-alanine from L-alanine: step 1/1.</text>
</comment>
<dbReference type="SUPFAM" id="SSF50621">
    <property type="entry name" value="Alanine racemase C-terminal domain-like"/>
    <property type="match status" value="1"/>
</dbReference>
<evidence type="ECO:0000256" key="1">
    <source>
        <dbReference type="ARBA" id="ARBA00001933"/>
    </source>
</evidence>
<dbReference type="EC" id="5.1.1.1" evidence="4"/>
<organism evidence="8 9">
    <name type="scientific">Hydrogenobacter hydrogenophilus</name>
    <dbReference type="NCBI Taxonomy" id="35835"/>
    <lineage>
        <taxon>Bacteria</taxon>
        <taxon>Pseudomonadati</taxon>
        <taxon>Aquificota</taxon>
        <taxon>Aquificia</taxon>
        <taxon>Aquificales</taxon>
        <taxon>Aquificaceae</taxon>
        <taxon>Hydrogenobacter</taxon>
    </lineage>
</organism>
<evidence type="ECO:0000256" key="5">
    <source>
        <dbReference type="PIRSR" id="PIRSR600821-50"/>
    </source>
</evidence>
<dbReference type="Proteomes" id="UP000218627">
    <property type="component" value="Unassembled WGS sequence"/>
</dbReference>
<protein>
    <recommendedName>
        <fullName evidence="4">Alanine racemase</fullName>
        <ecNumber evidence="4">5.1.1.1</ecNumber>
    </recommendedName>
</protein>
<dbReference type="HAMAP" id="MF_01201">
    <property type="entry name" value="Ala_racemase"/>
    <property type="match status" value="1"/>
</dbReference>
<dbReference type="InterPro" id="IPR009006">
    <property type="entry name" value="Ala_racemase/Decarboxylase_C"/>
</dbReference>
<dbReference type="EMBL" id="OBEN01000003">
    <property type="protein sequence ID" value="SNZ13643.1"/>
    <property type="molecule type" value="Genomic_DNA"/>
</dbReference>
<dbReference type="InterPro" id="IPR000821">
    <property type="entry name" value="Ala_racemase"/>
</dbReference>
<dbReference type="Gene3D" id="2.40.37.10">
    <property type="entry name" value="Lyase, Ornithine Decarboxylase, Chain A, domain 1"/>
    <property type="match status" value="1"/>
</dbReference>
<dbReference type="Pfam" id="PF00842">
    <property type="entry name" value="Ala_racemase_C"/>
    <property type="match status" value="1"/>
</dbReference>
<dbReference type="GO" id="GO:0005829">
    <property type="term" value="C:cytosol"/>
    <property type="evidence" value="ECO:0007669"/>
    <property type="project" value="TreeGrafter"/>
</dbReference>
<keyword evidence="9" id="KW-1185">Reference proteome</keyword>
<evidence type="ECO:0000256" key="3">
    <source>
        <dbReference type="ARBA" id="ARBA00023235"/>
    </source>
</evidence>
<dbReference type="SMART" id="SM01005">
    <property type="entry name" value="Ala_racemase_C"/>
    <property type="match status" value="1"/>
</dbReference>
<dbReference type="InterPro" id="IPR029066">
    <property type="entry name" value="PLP-binding_barrel"/>
</dbReference>
<dbReference type="PANTHER" id="PTHR30511">
    <property type="entry name" value="ALANINE RACEMASE"/>
    <property type="match status" value="1"/>
</dbReference>
<feature type="active site" description="Proton acceptor; specific for D-alanine" evidence="4">
    <location>
        <position position="33"/>
    </location>
</feature>
<dbReference type="GO" id="GO:0030170">
    <property type="term" value="F:pyridoxal phosphate binding"/>
    <property type="evidence" value="ECO:0007669"/>
    <property type="project" value="UniProtKB-UniRule"/>
</dbReference>
<evidence type="ECO:0000256" key="2">
    <source>
        <dbReference type="ARBA" id="ARBA00022898"/>
    </source>
</evidence>
<sequence length="338" mass="37596">MARAVLEISADAIRHNIKALKDFSGKKIIAVVKADAYGMSAFHVCSVLEHMDEVSSYAVACVEEGVELRKAGFKKDILVLGGVLRGEERALTEYRLTPVVSHKEHLKVIEGLHVGFHVKYDTGMGRLGFLEEVIRDSRIKGVLTHLSSPLDRDFSLRQIEEFKKIVKDYSSVDIHMESSAGVIYRVPFTTHIRIGLAMYGEKPAPDYPVALKRALRLKARIISVKYLPSGHPVSYSRTYTTDKKKKVGVVAFGYADGLTKALSNIGYLYWKDKPIKILGNITMDMTVVDLDNTSAQVGDWVEIVGEHQSFGDLAKLAGTIPYEIMCNVSSRVKRLLVP</sequence>